<dbReference type="EMBL" id="KE525239">
    <property type="protein sequence ID" value="KFB43237.1"/>
    <property type="molecule type" value="Genomic_DNA"/>
</dbReference>
<evidence type="ECO:0000256" key="1">
    <source>
        <dbReference type="SAM" id="MobiDB-lite"/>
    </source>
</evidence>
<feature type="region of interest" description="Disordered" evidence="1">
    <location>
        <begin position="22"/>
        <end position="78"/>
    </location>
</feature>
<evidence type="ECO:0000313" key="3">
    <source>
        <dbReference type="EnsemblMetazoa" id="ASIC011015-PA"/>
    </source>
</evidence>
<gene>
    <name evidence="2" type="ORF">ZHAS_00011015</name>
</gene>
<name>A0A084VZ43_ANOSI</name>
<dbReference type="EMBL" id="ATLV01018601">
    <property type="status" value="NOT_ANNOTATED_CDS"/>
    <property type="molecule type" value="Genomic_DNA"/>
</dbReference>
<dbReference type="VEuPathDB" id="VectorBase:ASIC011015"/>
<protein>
    <submittedName>
        <fullName evidence="2 3">Uncharacterized protein</fullName>
    </submittedName>
</protein>
<dbReference type="Proteomes" id="UP000030765">
    <property type="component" value="Unassembled WGS sequence"/>
</dbReference>
<reference evidence="3" key="2">
    <citation type="submission" date="2020-05" db="UniProtKB">
        <authorList>
            <consortium name="EnsemblMetazoa"/>
        </authorList>
    </citation>
    <scope>IDENTIFICATION</scope>
</reference>
<dbReference type="EnsemblMetazoa" id="ASIC011015-RA">
    <property type="protein sequence ID" value="ASIC011015-PA"/>
    <property type="gene ID" value="ASIC011015"/>
</dbReference>
<proteinExistence type="predicted"/>
<evidence type="ECO:0000313" key="4">
    <source>
        <dbReference type="Proteomes" id="UP000030765"/>
    </source>
</evidence>
<sequence length="78" mass="8578">MQTVRQDDTEEGIMVLYRQTNRTVDETISADSAPAGPDARTVPRWKREPRQPPQTPSGPGVPPSRAGTEPHWVEIDGG</sequence>
<organism evidence="2">
    <name type="scientific">Anopheles sinensis</name>
    <name type="common">Mosquito</name>
    <dbReference type="NCBI Taxonomy" id="74873"/>
    <lineage>
        <taxon>Eukaryota</taxon>
        <taxon>Metazoa</taxon>
        <taxon>Ecdysozoa</taxon>
        <taxon>Arthropoda</taxon>
        <taxon>Hexapoda</taxon>
        <taxon>Insecta</taxon>
        <taxon>Pterygota</taxon>
        <taxon>Neoptera</taxon>
        <taxon>Endopterygota</taxon>
        <taxon>Diptera</taxon>
        <taxon>Nematocera</taxon>
        <taxon>Culicoidea</taxon>
        <taxon>Culicidae</taxon>
        <taxon>Anophelinae</taxon>
        <taxon>Anopheles</taxon>
    </lineage>
</organism>
<evidence type="ECO:0000313" key="2">
    <source>
        <dbReference type="EMBL" id="KFB43237.1"/>
    </source>
</evidence>
<keyword evidence="4" id="KW-1185">Reference proteome</keyword>
<dbReference type="AlphaFoldDB" id="A0A084VZ43"/>
<feature type="compositionally biased region" description="Pro residues" evidence="1">
    <location>
        <begin position="51"/>
        <end position="62"/>
    </location>
</feature>
<reference evidence="2 4" key="1">
    <citation type="journal article" date="2014" name="BMC Genomics">
        <title>Genome sequence of Anopheles sinensis provides insight into genetics basis of mosquito competence for malaria parasites.</title>
        <authorList>
            <person name="Zhou D."/>
            <person name="Zhang D."/>
            <person name="Ding G."/>
            <person name="Shi L."/>
            <person name="Hou Q."/>
            <person name="Ye Y."/>
            <person name="Xu Y."/>
            <person name="Zhou H."/>
            <person name="Xiong C."/>
            <person name="Li S."/>
            <person name="Yu J."/>
            <person name="Hong S."/>
            <person name="Yu X."/>
            <person name="Zou P."/>
            <person name="Chen C."/>
            <person name="Chang X."/>
            <person name="Wang W."/>
            <person name="Lv Y."/>
            <person name="Sun Y."/>
            <person name="Ma L."/>
            <person name="Shen B."/>
            <person name="Zhu C."/>
        </authorList>
    </citation>
    <scope>NUCLEOTIDE SEQUENCE [LARGE SCALE GENOMIC DNA]</scope>
</reference>
<accession>A0A084VZ43</accession>